<accession>A0A1L2C9C0</accession>
<evidence type="ECO:0000313" key="2">
    <source>
        <dbReference type="Proteomes" id="UP000225746"/>
    </source>
</evidence>
<organism evidence="1 2">
    <name type="scientific">Pseudomonas phage ZC08</name>
    <dbReference type="NCBI Taxonomy" id="1622116"/>
    <lineage>
        <taxon>Viruses</taxon>
        <taxon>Duplodnaviria</taxon>
        <taxon>Heunggongvirae</taxon>
        <taxon>Uroviricota</taxon>
        <taxon>Caudoviricetes</taxon>
        <taxon>Schitoviridae</taxon>
        <taxon>Zicotriavirus</taxon>
        <taxon>Zicotriavirus ZC08</taxon>
    </lineage>
</organism>
<proteinExistence type="predicted"/>
<dbReference type="Proteomes" id="UP000225746">
    <property type="component" value="Segment"/>
</dbReference>
<evidence type="ECO:0000313" key="1">
    <source>
        <dbReference type="EMBL" id="AMD43497.1"/>
    </source>
</evidence>
<name>A0A1L2C9C0_9CAUD</name>
<keyword evidence="2" id="KW-1185">Reference proteome</keyword>
<sequence>MITRYERFVRALQKFLDILVPRFLTEDMACKKVGKHDNIICLMPICSLADVQPGEVFDAIVRVQMFNLFGFGLFPKPIGKPRPFVNPYDVK</sequence>
<gene>
    <name evidence="1" type="ORF">ZC08_068</name>
</gene>
<reference evidence="1 2" key="1">
    <citation type="journal article" date="2017" name="BMC Genomics">
        <title>Three novel Pseudomonas phages isolated from composting provide insights into the evolution and diversity of tailed phages.</title>
        <authorList>
            <person name="Amgarten D."/>
            <person name="Martins L.F."/>
            <person name="Lombardi K.C."/>
            <person name="Antunes L.P."/>
            <person name="de Souza A.P.S."/>
            <person name="Nicastro G.G."/>
            <person name="Kitajima E.W."/>
            <person name="Quaggio R.B."/>
            <person name="Upton C."/>
            <person name="Setubal J.C."/>
            <person name="da Silva A.M."/>
        </authorList>
    </citation>
    <scope>NUCLEOTIDE SEQUENCE [LARGE SCALE GENOMIC DNA]</scope>
</reference>
<protein>
    <submittedName>
        <fullName evidence="1">Uncharacterized protein</fullName>
    </submittedName>
</protein>
<dbReference type="EMBL" id="KU356691">
    <property type="protein sequence ID" value="AMD43497.1"/>
    <property type="molecule type" value="Genomic_DNA"/>
</dbReference>